<dbReference type="Pfam" id="PF22807">
    <property type="entry name" value="TrAA12"/>
    <property type="match status" value="1"/>
</dbReference>
<comment type="caution">
    <text evidence="3">The sequence shown here is derived from an EMBL/GenBank/DDBJ whole genome shotgun (WGS) entry which is preliminary data.</text>
</comment>
<proteinExistence type="predicted"/>
<dbReference type="Gene3D" id="2.120.10.30">
    <property type="entry name" value="TolB, C-terminal domain"/>
    <property type="match status" value="1"/>
</dbReference>
<dbReference type="SUPFAM" id="SSF50952">
    <property type="entry name" value="Soluble quinoprotein glucose dehydrogenase"/>
    <property type="match status" value="1"/>
</dbReference>
<dbReference type="InterPro" id="IPR054539">
    <property type="entry name" value="Beta-prop_PDH"/>
</dbReference>
<name>A0AA43TWN0_9LECA</name>
<dbReference type="InterPro" id="IPR011042">
    <property type="entry name" value="6-blade_b-propeller_TolB-like"/>
</dbReference>
<dbReference type="AlphaFoldDB" id="A0AA43TWN0"/>
<sequence>MTWTIHQRLPRLAIRWATLLAVVASPVIAQSSCSTSLTPTNSIKPSVASGYQAALVATGLTKPRSLQFDSSGNLLVVEAGKGISSHQLQDDGGICVSVKSSKDVVGGAGGVGLNHGIALSQDGQTLYASDPEAAYSWNYDPAQSTVGKTNRTLLTGMGTSDHTTRTLLVSQKEPGLLLVSRGSTENIDPLAAMLSSGHSQIRAFNLTNMTGNPYSYDTDGLRLGWGLRNSVGVVEHPNTGGIYSVENSVDQMMREGKDVHENNPGEEMNFLGYLNGTEYARQGSNFGYPYCFAAWVPGDLPDNGNLTVGSQFAIGDQNRTINDTYCAEQSAPRLVFQAHMAPLDMKFNDSGNEAWVTFHGSWDRSDPSGYKLSRLPFANGEPVANSSNNTAYTDIFANMDNSQCPGNCFRPVGIAIDGSGRLFMSSDASGEIYVIAKEQGANGSFSGGSGGSTSGAKPSGAPSVAGQRALSIVSLVLLALSITYVTT</sequence>
<organism evidence="3 4">
    <name type="scientific">Ramalina farinacea</name>
    <dbReference type="NCBI Taxonomy" id="258253"/>
    <lineage>
        <taxon>Eukaryota</taxon>
        <taxon>Fungi</taxon>
        <taxon>Dikarya</taxon>
        <taxon>Ascomycota</taxon>
        <taxon>Pezizomycotina</taxon>
        <taxon>Lecanoromycetes</taxon>
        <taxon>OSLEUM clade</taxon>
        <taxon>Lecanoromycetidae</taxon>
        <taxon>Lecanorales</taxon>
        <taxon>Lecanorineae</taxon>
        <taxon>Ramalinaceae</taxon>
        <taxon>Ramalina</taxon>
    </lineage>
</organism>
<evidence type="ECO:0000313" key="3">
    <source>
        <dbReference type="EMBL" id="MDI1490619.1"/>
    </source>
</evidence>
<evidence type="ECO:0000259" key="2">
    <source>
        <dbReference type="Pfam" id="PF22807"/>
    </source>
</evidence>
<accession>A0AA43TWN0</accession>
<dbReference type="InterPro" id="IPR011041">
    <property type="entry name" value="Quinoprot_gluc/sorb_DH_b-prop"/>
</dbReference>
<evidence type="ECO:0000313" key="4">
    <source>
        <dbReference type="Proteomes" id="UP001161017"/>
    </source>
</evidence>
<dbReference type="Proteomes" id="UP001161017">
    <property type="component" value="Unassembled WGS sequence"/>
</dbReference>
<dbReference type="EMBL" id="JAPUFD010000012">
    <property type="protein sequence ID" value="MDI1490619.1"/>
    <property type="molecule type" value="Genomic_DNA"/>
</dbReference>
<keyword evidence="4" id="KW-1185">Reference proteome</keyword>
<feature type="domain" description="Pyrroloquinoline quinone-dependent pyranose dehydrogenase beta-propeller" evidence="2">
    <location>
        <begin position="45"/>
        <end position="437"/>
    </location>
</feature>
<feature type="chain" id="PRO_5041264789" description="Pyrroloquinoline quinone-dependent pyranose dehydrogenase beta-propeller domain-containing protein" evidence="1">
    <location>
        <begin position="30"/>
        <end position="487"/>
    </location>
</feature>
<evidence type="ECO:0000256" key="1">
    <source>
        <dbReference type="SAM" id="SignalP"/>
    </source>
</evidence>
<keyword evidence="1" id="KW-0732">Signal</keyword>
<reference evidence="3" key="1">
    <citation type="journal article" date="2023" name="Genome Biol. Evol.">
        <title>First Whole Genome Sequence and Flow Cytometry Genome Size Data for the Lichen-Forming Fungus Ramalina farinacea (Ascomycota).</title>
        <authorList>
            <person name="Llewellyn T."/>
            <person name="Mian S."/>
            <person name="Hill R."/>
            <person name="Leitch I.J."/>
            <person name="Gaya E."/>
        </authorList>
    </citation>
    <scope>NUCLEOTIDE SEQUENCE</scope>
    <source>
        <strain evidence="3">LIQ254RAFAR</strain>
    </source>
</reference>
<feature type="signal peptide" evidence="1">
    <location>
        <begin position="1"/>
        <end position="29"/>
    </location>
</feature>
<gene>
    <name evidence="3" type="ORF">OHK93_001823</name>
</gene>
<protein>
    <recommendedName>
        <fullName evidence="2">Pyrroloquinoline quinone-dependent pyranose dehydrogenase beta-propeller domain-containing protein</fullName>
    </recommendedName>
</protein>